<evidence type="ECO:0000313" key="9">
    <source>
        <dbReference type="WBParaSite" id="MCU_009029-RA"/>
    </source>
</evidence>
<evidence type="ECO:0000256" key="4">
    <source>
        <dbReference type="ARBA" id="ARBA00022927"/>
    </source>
</evidence>
<accession>A0A0R3UNW2</accession>
<feature type="domain" description="Exportin-1 C-terminal" evidence="6">
    <location>
        <begin position="18"/>
        <end position="126"/>
    </location>
</feature>
<organism evidence="7 8">
    <name type="scientific">Mesocestoides corti</name>
    <name type="common">Flatworm</name>
    <dbReference type="NCBI Taxonomy" id="53468"/>
    <lineage>
        <taxon>Eukaryota</taxon>
        <taxon>Metazoa</taxon>
        <taxon>Spiralia</taxon>
        <taxon>Lophotrochozoa</taxon>
        <taxon>Platyhelminthes</taxon>
        <taxon>Cestoda</taxon>
        <taxon>Eucestoda</taxon>
        <taxon>Cyclophyllidea</taxon>
        <taxon>Mesocestoididae</taxon>
        <taxon>Mesocestoides</taxon>
    </lineage>
</organism>
<evidence type="ECO:0000256" key="1">
    <source>
        <dbReference type="ARBA" id="ARBA00004123"/>
    </source>
</evidence>
<keyword evidence="4" id="KW-0653">Protein transport</keyword>
<dbReference type="InterPro" id="IPR014877">
    <property type="entry name" value="XPO1_C_dom"/>
</dbReference>
<dbReference type="InterPro" id="IPR011989">
    <property type="entry name" value="ARM-like"/>
</dbReference>
<reference evidence="7 8" key="1">
    <citation type="submission" date="2018-10" db="EMBL/GenBank/DDBJ databases">
        <authorList>
            <consortium name="Pathogen Informatics"/>
        </authorList>
    </citation>
    <scope>NUCLEOTIDE SEQUENCE [LARGE SCALE GENOMIC DNA]</scope>
</reference>
<evidence type="ECO:0000256" key="5">
    <source>
        <dbReference type="ARBA" id="ARBA00023242"/>
    </source>
</evidence>
<gene>
    <name evidence="7" type="ORF">MCOS_LOCUS9509</name>
</gene>
<reference evidence="9" key="2">
    <citation type="submission" date="2019-11" db="UniProtKB">
        <authorList>
            <consortium name="WormBaseParasite"/>
        </authorList>
    </citation>
    <scope>IDENTIFICATION</scope>
</reference>
<dbReference type="EMBL" id="UXSR01005746">
    <property type="protein sequence ID" value="VDD83506.1"/>
    <property type="molecule type" value="Genomic_DNA"/>
</dbReference>
<sequence length="181" mass="19843">MLFKLARATWCGEQQHSLLNLLAEIIQHMFADRAGAQNLIPQESLLTNLIKVVEREMVTLALGGDDHQQITLTETNVLHVHQRLTGLLEEAFIHLHEPKLVQLFTSGLAFNTDVTVNCENVSEFSIFDDVISVGALSDCHEEEAQEAEVAAFLAVQLGRQADGCGAAPEPSTKGDQIDDIV</sequence>
<keyword evidence="8" id="KW-1185">Reference proteome</keyword>
<dbReference type="WBParaSite" id="MCU_009029-RA">
    <property type="protein sequence ID" value="MCU_009029-RA"/>
    <property type="gene ID" value="MCU_009029"/>
</dbReference>
<protein>
    <submittedName>
        <fullName evidence="9">CRM1_C domain-containing protein</fullName>
    </submittedName>
</protein>
<name>A0A0R3UNW2_MESCO</name>
<dbReference type="STRING" id="53468.A0A0R3UNW2"/>
<dbReference type="GO" id="GO:0005049">
    <property type="term" value="F:nuclear export signal receptor activity"/>
    <property type="evidence" value="ECO:0007669"/>
    <property type="project" value="InterPro"/>
</dbReference>
<comment type="subcellular location">
    <subcellularLocation>
        <location evidence="1">Nucleus</location>
    </subcellularLocation>
</comment>
<keyword evidence="5" id="KW-0539">Nucleus</keyword>
<evidence type="ECO:0000256" key="2">
    <source>
        <dbReference type="ARBA" id="ARBA00009466"/>
    </source>
</evidence>
<comment type="similarity">
    <text evidence="2">Belongs to the exportin family.</text>
</comment>
<keyword evidence="3" id="KW-0813">Transport</keyword>
<dbReference type="AlphaFoldDB" id="A0A0R3UNW2"/>
<dbReference type="GO" id="GO:0015031">
    <property type="term" value="P:protein transport"/>
    <property type="evidence" value="ECO:0007669"/>
    <property type="project" value="UniProtKB-KW"/>
</dbReference>
<evidence type="ECO:0000313" key="7">
    <source>
        <dbReference type="EMBL" id="VDD83506.1"/>
    </source>
</evidence>
<evidence type="ECO:0000313" key="8">
    <source>
        <dbReference type="Proteomes" id="UP000267029"/>
    </source>
</evidence>
<evidence type="ECO:0000259" key="6">
    <source>
        <dbReference type="Pfam" id="PF08767"/>
    </source>
</evidence>
<evidence type="ECO:0000256" key="3">
    <source>
        <dbReference type="ARBA" id="ARBA00022448"/>
    </source>
</evidence>
<proteinExistence type="inferred from homology"/>
<dbReference type="Pfam" id="PF08767">
    <property type="entry name" value="CRM1_C"/>
    <property type="match status" value="1"/>
</dbReference>
<dbReference type="GO" id="GO:0005634">
    <property type="term" value="C:nucleus"/>
    <property type="evidence" value="ECO:0007669"/>
    <property type="project" value="UniProtKB-SubCell"/>
</dbReference>
<dbReference type="Gene3D" id="1.25.10.10">
    <property type="entry name" value="Leucine-rich Repeat Variant"/>
    <property type="match status" value="1"/>
</dbReference>
<dbReference type="Proteomes" id="UP000267029">
    <property type="component" value="Unassembled WGS sequence"/>
</dbReference>